<dbReference type="GO" id="GO:0045892">
    <property type="term" value="P:negative regulation of DNA-templated transcription"/>
    <property type="evidence" value="ECO:0007669"/>
    <property type="project" value="InterPro"/>
</dbReference>
<sequence length="132" mass="14745">MKSIRPSELELQVLAVLWDRGPLLVREVQEALPDGKDRAYTTVLSVLQVMEKKGLVGHSQQGQSHVYHSLVKRGQVLRPMMRDLLRNVFGGSPARALQSLLDGSKLDAEELAQIRQVIQDAERKVAPEEKAP</sequence>
<evidence type="ECO:0000313" key="5">
    <source>
        <dbReference type="EMBL" id="XBH07913.1"/>
    </source>
</evidence>
<dbReference type="InterPro" id="IPR036388">
    <property type="entry name" value="WH-like_DNA-bd_sf"/>
</dbReference>
<comment type="similarity">
    <text evidence="1">Belongs to the BlaI transcriptional regulatory family.</text>
</comment>
<protein>
    <submittedName>
        <fullName evidence="5">BlaI/MecI/CopY family transcriptional regulator</fullName>
    </submittedName>
</protein>
<keyword evidence="2" id="KW-0805">Transcription regulation</keyword>
<dbReference type="Gene3D" id="1.10.10.10">
    <property type="entry name" value="Winged helix-like DNA-binding domain superfamily/Winged helix DNA-binding domain"/>
    <property type="match status" value="1"/>
</dbReference>
<keyword evidence="4" id="KW-0804">Transcription</keyword>
<name>A0AAU7CR24_9BACT</name>
<dbReference type="GO" id="GO:0003677">
    <property type="term" value="F:DNA binding"/>
    <property type="evidence" value="ECO:0007669"/>
    <property type="project" value="UniProtKB-KW"/>
</dbReference>
<organism evidence="5">
    <name type="scientific">Singulisphaera sp. Ch08</name>
    <dbReference type="NCBI Taxonomy" id="3120278"/>
    <lineage>
        <taxon>Bacteria</taxon>
        <taxon>Pseudomonadati</taxon>
        <taxon>Planctomycetota</taxon>
        <taxon>Planctomycetia</taxon>
        <taxon>Isosphaerales</taxon>
        <taxon>Isosphaeraceae</taxon>
        <taxon>Singulisphaera</taxon>
    </lineage>
</organism>
<keyword evidence="3" id="KW-0238">DNA-binding</keyword>
<dbReference type="Pfam" id="PF03965">
    <property type="entry name" value="Penicillinase_R"/>
    <property type="match status" value="1"/>
</dbReference>
<dbReference type="AlphaFoldDB" id="A0AAU7CR24"/>
<gene>
    <name evidence="5" type="ORF">V5E97_18335</name>
</gene>
<accession>A0AAU7CR24</accession>
<dbReference type="SUPFAM" id="SSF46785">
    <property type="entry name" value="Winged helix' DNA-binding domain"/>
    <property type="match status" value="1"/>
</dbReference>
<reference evidence="5" key="1">
    <citation type="submission" date="2024-05" db="EMBL/GenBank/DDBJ databases">
        <title>Planctomycetes of the genus Singulisphaera possess chitinolytic capabilities.</title>
        <authorList>
            <person name="Ivanova A."/>
        </authorList>
    </citation>
    <scope>NUCLEOTIDE SEQUENCE</scope>
    <source>
        <strain evidence="5">Ch08T</strain>
    </source>
</reference>
<evidence type="ECO:0000256" key="1">
    <source>
        <dbReference type="ARBA" id="ARBA00011046"/>
    </source>
</evidence>
<dbReference type="InterPro" id="IPR036390">
    <property type="entry name" value="WH_DNA-bd_sf"/>
</dbReference>
<dbReference type="PIRSF" id="PIRSF019455">
    <property type="entry name" value="CopR_AtkY"/>
    <property type="match status" value="1"/>
</dbReference>
<dbReference type="InterPro" id="IPR005650">
    <property type="entry name" value="BlaI_family"/>
</dbReference>
<evidence type="ECO:0000256" key="3">
    <source>
        <dbReference type="ARBA" id="ARBA00023125"/>
    </source>
</evidence>
<dbReference type="RefSeq" id="WP_406700750.1">
    <property type="nucleotide sequence ID" value="NZ_CP155447.1"/>
</dbReference>
<proteinExistence type="inferred from homology"/>
<dbReference type="EMBL" id="CP155447">
    <property type="protein sequence ID" value="XBH07913.1"/>
    <property type="molecule type" value="Genomic_DNA"/>
</dbReference>
<evidence type="ECO:0000256" key="2">
    <source>
        <dbReference type="ARBA" id="ARBA00023015"/>
    </source>
</evidence>
<evidence type="ECO:0000256" key="4">
    <source>
        <dbReference type="ARBA" id="ARBA00023163"/>
    </source>
</evidence>